<comment type="caution">
    <text evidence="4">The sequence shown here is derived from an EMBL/GenBank/DDBJ whole genome shotgun (WGS) entry which is preliminary data.</text>
</comment>
<evidence type="ECO:0000256" key="3">
    <source>
        <dbReference type="SAM" id="Phobius"/>
    </source>
</evidence>
<keyword evidence="3" id="KW-0472">Membrane</keyword>
<protein>
    <submittedName>
        <fullName evidence="4">Uncharacterized protein</fullName>
    </submittedName>
</protein>
<evidence type="ECO:0000256" key="2">
    <source>
        <dbReference type="SAM" id="MobiDB-lite"/>
    </source>
</evidence>
<accession>A0AAV5B350</accession>
<proteinExistence type="predicted"/>
<evidence type="ECO:0000313" key="5">
    <source>
        <dbReference type="Proteomes" id="UP001055025"/>
    </source>
</evidence>
<feature type="compositionally biased region" description="Polar residues" evidence="2">
    <location>
        <begin position="178"/>
        <end position="193"/>
    </location>
</feature>
<evidence type="ECO:0000313" key="4">
    <source>
        <dbReference type="EMBL" id="GJM55258.1"/>
    </source>
</evidence>
<keyword evidence="5" id="KW-1185">Reference proteome</keyword>
<evidence type="ECO:0000256" key="1">
    <source>
        <dbReference type="SAM" id="Coils"/>
    </source>
</evidence>
<feature type="coiled-coil region" evidence="1">
    <location>
        <begin position="27"/>
        <end position="148"/>
    </location>
</feature>
<dbReference type="Proteomes" id="UP001055025">
    <property type="component" value="Unassembled WGS sequence"/>
</dbReference>
<feature type="compositionally biased region" description="Polar residues" evidence="2">
    <location>
        <begin position="215"/>
        <end position="226"/>
    </location>
</feature>
<keyword evidence="3" id="KW-0812">Transmembrane</keyword>
<reference evidence="4" key="1">
    <citation type="journal article" date="2022" name="Int. J. Syst. Evol. Microbiol.">
        <title>Granulimonas faecalis gen. nov., sp. nov., and Leptogranulimonas caecicola gen. nov., sp. nov., novel lactate-producing Atopobiaceae bacteria isolated from mouse intestines, and an emended description of the family Atopobiaceae.</title>
        <authorList>
            <person name="Morinaga K."/>
            <person name="Kusada H."/>
            <person name="Sakamoto S."/>
            <person name="Murakami T."/>
            <person name="Toyoda A."/>
            <person name="Mori H."/>
            <person name="Meng X.Y."/>
            <person name="Takashino M."/>
            <person name="Murotomi K."/>
            <person name="Tamaki H."/>
        </authorList>
    </citation>
    <scope>NUCLEOTIDE SEQUENCE</scope>
    <source>
        <strain evidence="4">OPF53</strain>
    </source>
</reference>
<keyword evidence="1" id="KW-0175">Coiled coil</keyword>
<keyword evidence="3" id="KW-1133">Transmembrane helix</keyword>
<sequence length="382" mass="41932">MKQFQRSVSQGNLADASNASAARALELDEAEEAVILAQEDLEDAAEEYEEQQNALVDSRREIEDAGNRAEALVNGFVIQMMNNDRIIACAERAIDSLDELSQQTHLLEEAAKDEEELSNSLSKTELELASTREELAAIEGAATEARRRRSVRRIVLGVLVTVAVVALAVCAINLTPASTDAGSAPADSSSTDEVASPAAGPAAENSSPEEASSSDNLPNATTAVETSDNDIDIDYQAQELNEIYEELAQIDSRISIAAQQFNDSYLTGSLEQRRAYATDCLRIVEDITGTWTPLQDKLRSGAFSPQSRLYEAAQALDNLCNDLYQRAHLLYSAWDLDTRYADPIPAKDDILGILESRNNEQGINIYKEHFDKSYPLWAEQYM</sequence>
<organism evidence="4 5">
    <name type="scientific">Granulimonas faecalis</name>
    <dbReference type="NCBI Taxonomy" id="2894155"/>
    <lineage>
        <taxon>Bacteria</taxon>
        <taxon>Bacillati</taxon>
        <taxon>Actinomycetota</taxon>
        <taxon>Coriobacteriia</taxon>
        <taxon>Coriobacteriales</taxon>
        <taxon>Kribbibacteriaceae</taxon>
        <taxon>Granulimonas</taxon>
    </lineage>
</organism>
<feature type="transmembrane region" description="Helical" evidence="3">
    <location>
        <begin position="154"/>
        <end position="174"/>
    </location>
</feature>
<feature type="compositionally biased region" description="Low complexity" evidence="2">
    <location>
        <begin position="195"/>
        <end position="214"/>
    </location>
</feature>
<name>A0AAV5B350_9ACTN</name>
<dbReference type="RefSeq" id="WP_265590754.1">
    <property type="nucleotide sequence ID" value="NZ_BQKC01000001.1"/>
</dbReference>
<dbReference type="EMBL" id="BQKC01000001">
    <property type="protein sequence ID" value="GJM55258.1"/>
    <property type="molecule type" value="Genomic_DNA"/>
</dbReference>
<gene>
    <name evidence="4" type="ORF">ATOP_09130</name>
</gene>
<feature type="region of interest" description="Disordered" evidence="2">
    <location>
        <begin position="178"/>
        <end position="230"/>
    </location>
</feature>
<dbReference type="AlphaFoldDB" id="A0AAV5B350"/>